<keyword evidence="1" id="KW-0812">Transmembrane</keyword>
<evidence type="ECO:0000313" key="2">
    <source>
        <dbReference type="EnsemblPlants" id="OB05G13640.1"/>
    </source>
</evidence>
<reference evidence="2" key="1">
    <citation type="journal article" date="2013" name="Nat. Commun.">
        <title>Whole-genome sequencing of Oryza brachyantha reveals mechanisms underlying Oryza genome evolution.</title>
        <authorList>
            <person name="Chen J."/>
            <person name="Huang Q."/>
            <person name="Gao D."/>
            <person name="Wang J."/>
            <person name="Lang Y."/>
            <person name="Liu T."/>
            <person name="Li B."/>
            <person name="Bai Z."/>
            <person name="Luis Goicoechea J."/>
            <person name="Liang C."/>
            <person name="Chen C."/>
            <person name="Zhang W."/>
            <person name="Sun S."/>
            <person name="Liao Y."/>
            <person name="Zhang X."/>
            <person name="Yang L."/>
            <person name="Song C."/>
            <person name="Wang M."/>
            <person name="Shi J."/>
            <person name="Liu G."/>
            <person name="Liu J."/>
            <person name="Zhou H."/>
            <person name="Zhou W."/>
            <person name="Yu Q."/>
            <person name="An N."/>
            <person name="Chen Y."/>
            <person name="Cai Q."/>
            <person name="Wang B."/>
            <person name="Liu B."/>
            <person name="Min J."/>
            <person name="Huang Y."/>
            <person name="Wu H."/>
            <person name="Li Z."/>
            <person name="Zhang Y."/>
            <person name="Yin Y."/>
            <person name="Song W."/>
            <person name="Jiang J."/>
            <person name="Jackson S.A."/>
            <person name="Wing R.A."/>
            <person name="Wang J."/>
            <person name="Chen M."/>
        </authorList>
    </citation>
    <scope>NUCLEOTIDE SEQUENCE [LARGE SCALE GENOMIC DNA]</scope>
    <source>
        <strain evidence="2">cv. IRGC 101232</strain>
    </source>
</reference>
<organism evidence="2">
    <name type="scientific">Oryza brachyantha</name>
    <name type="common">malo sina</name>
    <dbReference type="NCBI Taxonomy" id="4533"/>
    <lineage>
        <taxon>Eukaryota</taxon>
        <taxon>Viridiplantae</taxon>
        <taxon>Streptophyta</taxon>
        <taxon>Embryophyta</taxon>
        <taxon>Tracheophyta</taxon>
        <taxon>Spermatophyta</taxon>
        <taxon>Magnoliopsida</taxon>
        <taxon>Liliopsida</taxon>
        <taxon>Poales</taxon>
        <taxon>Poaceae</taxon>
        <taxon>BOP clade</taxon>
        <taxon>Oryzoideae</taxon>
        <taxon>Oryzeae</taxon>
        <taxon>Oryzinae</taxon>
        <taxon>Oryza</taxon>
    </lineage>
</organism>
<protein>
    <submittedName>
        <fullName evidence="2">Uncharacterized protein</fullName>
    </submittedName>
</protein>
<evidence type="ECO:0000313" key="3">
    <source>
        <dbReference type="Proteomes" id="UP000006038"/>
    </source>
</evidence>
<dbReference type="Proteomes" id="UP000006038">
    <property type="component" value="Chromosome 5"/>
</dbReference>
<accession>J3M440</accession>
<feature type="transmembrane region" description="Helical" evidence="1">
    <location>
        <begin position="43"/>
        <end position="61"/>
    </location>
</feature>
<dbReference type="AlphaFoldDB" id="J3M440"/>
<dbReference type="HOGENOM" id="CLU_2642064_0_0_1"/>
<dbReference type="EnsemblPlants" id="OB05G13640.1">
    <property type="protein sequence ID" value="OB05G13640.1"/>
    <property type="gene ID" value="OB05G13640"/>
</dbReference>
<feature type="transmembrane region" description="Helical" evidence="1">
    <location>
        <begin position="13"/>
        <end position="31"/>
    </location>
</feature>
<keyword evidence="1" id="KW-0472">Membrane</keyword>
<proteinExistence type="predicted"/>
<keyword evidence="1" id="KW-1133">Transmembrane helix</keyword>
<name>J3M440_ORYBR</name>
<reference evidence="2" key="2">
    <citation type="submission" date="2013-04" db="UniProtKB">
        <authorList>
            <consortium name="EnsemblPlants"/>
        </authorList>
    </citation>
    <scope>IDENTIFICATION</scope>
</reference>
<keyword evidence="3" id="KW-1185">Reference proteome</keyword>
<sequence length="77" mass="8654">MDPSTKSSPPPDINIILEMKMASPSYLILMIIQDSYITGLKSLGGLLFVCCVVLCCIMYMYNVHQWCEVLSHVAVWV</sequence>
<dbReference type="Gramene" id="OB05G13640.1">
    <property type="protein sequence ID" value="OB05G13640.1"/>
    <property type="gene ID" value="OB05G13640"/>
</dbReference>
<evidence type="ECO:0000256" key="1">
    <source>
        <dbReference type="SAM" id="Phobius"/>
    </source>
</evidence>